<comment type="caution">
    <text evidence="2">The sequence shown here is derived from an EMBL/GenBank/DDBJ whole genome shotgun (WGS) entry which is preliminary data.</text>
</comment>
<evidence type="ECO:0000259" key="1">
    <source>
        <dbReference type="Pfam" id="PF12193"/>
    </source>
</evidence>
<protein>
    <recommendedName>
        <fullName evidence="1">Sulfolobus virus coat protein C-terminal domain-containing protein</fullName>
    </recommendedName>
</protein>
<feature type="domain" description="Sulfolobus virus coat protein C-terminal" evidence="1">
    <location>
        <begin position="13"/>
        <end position="118"/>
    </location>
</feature>
<dbReference type="Gene3D" id="1.20.58.800">
    <property type="match status" value="1"/>
</dbReference>
<name>A0A7J3JQ32_9CREN</name>
<organism evidence="2">
    <name type="scientific">Ignisphaera aggregans</name>
    <dbReference type="NCBI Taxonomy" id="334771"/>
    <lineage>
        <taxon>Archaea</taxon>
        <taxon>Thermoproteota</taxon>
        <taxon>Thermoprotei</taxon>
        <taxon>Desulfurococcales</taxon>
        <taxon>Desulfurococcaceae</taxon>
        <taxon>Ignisphaera</taxon>
    </lineage>
</organism>
<dbReference type="InterPro" id="IPR022014">
    <property type="entry name" value="Sulfobus_virus_coat_C"/>
</dbReference>
<accession>A0A7J3JQ32</accession>
<sequence length="124" mass="13652">MPIYKTGLLMFQKYQAKFDPTTIGNRFTQVKDVALARAQEGMVTIATIRDLVRPLLDQAGVTGGLRGTYIAFALALAKRTIRQKGDSAINIATGLKSYFVQAYGLNPDLCDRIVSLVVSWAGYY</sequence>
<reference evidence="2" key="1">
    <citation type="journal article" date="2020" name="mSystems">
        <title>Genome- and Community-Level Interaction Insights into Carbon Utilization and Element Cycling Functions of Hydrothermarchaeota in Hydrothermal Sediment.</title>
        <authorList>
            <person name="Zhou Z."/>
            <person name="Liu Y."/>
            <person name="Xu W."/>
            <person name="Pan J."/>
            <person name="Luo Z.H."/>
            <person name="Li M."/>
        </authorList>
    </citation>
    <scope>NUCLEOTIDE SEQUENCE [LARGE SCALE GENOMIC DNA]</scope>
    <source>
        <strain evidence="2">SpSt-657</strain>
    </source>
</reference>
<dbReference type="Pfam" id="PF12193">
    <property type="entry name" value="Sulf_coat_C"/>
    <property type="match status" value="1"/>
</dbReference>
<dbReference type="EMBL" id="DTBZ01000081">
    <property type="protein sequence ID" value="HGQ18176.1"/>
    <property type="molecule type" value="Genomic_DNA"/>
</dbReference>
<dbReference type="AlphaFoldDB" id="A0A7J3JQ32"/>
<proteinExistence type="predicted"/>
<gene>
    <name evidence="2" type="ORF">ENU30_04285</name>
</gene>
<evidence type="ECO:0000313" key="2">
    <source>
        <dbReference type="EMBL" id="HGQ18176.1"/>
    </source>
</evidence>